<feature type="region of interest" description="Disordered" evidence="1">
    <location>
        <begin position="128"/>
        <end position="193"/>
    </location>
</feature>
<sequence length="193" mass="20785">TYLRSEADGSSCSTSELVFQAEDRSLPVVRHRQVLEYTYRGDGLPCGIVRGAHFVGSAPVQSAMSLILSHRSSGTVALCGDTGGLSLRLDSRSVPRRIGGSIRPSAERLRLIKYLMAAVRGGLNALSSSSRGSFLQERREDQFAEPGHAPMRQIDQKAEGAHNTRSSSDKAFAAIPTPHRSIGGKARRGREPA</sequence>
<dbReference type="EMBL" id="AGNL01047410">
    <property type="protein sequence ID" value="EJK47030.1"/>
    <property type="molecule type" value="Genomic_DNA"/>
</dbReference>
<comment type="caution">
    <text evidence="2">The sequence shown here is derived from an EMBL/GenBank/DDBJ whole genome shotgun (WGS) entry which is preliminary data.</text>
</comment>
<name>K0R3R3_THAOC</name>
<evidence type="ECO:0000256" key="1">
    <source>
        <dbReference type="SAM" id="MobiDB-lite"/>
    </source>
</evidence>
<organism evidence="2 3">
    <name type="scientific">Thalassiosira oceanica</name>
    <name type="common">Marine diatom</name>
    <dbReference type="NCBI Taxonomy" id="159749"/>
    <lineage>
        <taxon>Eukaryota</taxon>
        <taxon>Sar</taxon>
        <taxon>Stramenopiles</taxon>
        <taxon>Ochrophyta</taxon>
        <taxon>Bacillariophyta</taxon>
        <taxon>Coscinodiscophyceae</taxon>
        <taxon>Thalassiosirophycidae</taxon>
        <taxon>Thalassiosirales</taxon>
        <taxon>Thalassiosiraceae</taxon>
        <taxon>Thalassiosira</taxon>
    </lineage>
</organism>
<proteinExistence type="predicted"/>
<evidence type="ECO:0000313" key="2">
    <source>
        <dbReference type="EMBL" id="EJK47030.1"/>
    </source>
</evidence>
<accession>K0R3R3</accession>
<reference evidence="2 3" key="1">
    <citation type="journal article" date="2012" name="Genome Biol.">
        <title>Genome and low-iron response of an oceanic diatom adapted to chronic iron limitation.</title>
        <authorList>
            <person name="Lommer M."/>
            <person name="Specht M."/>
            <person name="Roy A.S."/>
            <person name="Kraemer L."/>
            <person name="Andreson R."/>
            <person name="Gutowska M.A."/>
            <person name="Wolf J."/>
            <person name="Bergner S.V."/>
            <person name="Schilhabel M.B."/>
            <person name="Klostermeier U.C."/>
            <person name="Beiko R.G."/>
            <person name="Rosenstiel P."/>
            <person name="Hippler M."/>
            <person name="Laroche J."/>
        </authorList>
    </citation>
    <scope>NUCLEOTIDE SEQUENCE [LARGE SCALE GENOMIC DNA]</scope>
    <source>
        <strain evidence="2 3">CCMP1005</strain>
    </source>
</reference>
<dbReference type="AlphaFoldDB" id="K0R3R3"/>
<keyword evidence="3" id="KW-1185">Reference proteome</keyword>
<protein>
    <submittedName>
        <fullName evidence="2">Uncharacterized protein</fullName>
    </submittedName>
</protein>
<dbReference type="Proteomes" id="UP000266841">
    <property type="component" value="Unassembled WGS sequence"/>
</dbReference>
<feature type="non-terminal residue" evidence="2">
    <location>
        <position position="1"/>
    </location>
</feature>
<evidence type="ECO:0000313" key="3">
    <source>
        <dbReference type="Proteomes" id="UP000266841"/>
    </source>
</evidence>
<gene>
    <name evidence="2" type="ORF">THAOC_34278</name>
</gene>